<evidence type="ECO:0000259" key="7">
    <source>
        <dbReference type="PROSITE" id="PS01124"/>
    </source>
</evidence>
<dbReference type="GO" id="GO:0003700">
    <property type="term" value="F:DNA-binding transcription factor activity"/>
    <property type="evidence" value="ECO:0007669"/>
    <property type="project" value="InterPro"/>
</dbReference>
<dbReference type="PROSITE" id="PS01124">
    <property type="entry name" value="HTH_ARAC_FAMILY_2"/>
    <property type="match status" value="1"/>
</dbReference>
<keyword evidence="1" id="KW-0678">Repressor</keyword>
<dbReference type="FunFam" id="1.10.10.60:FF:000132">
    <property type="entry name" value="AraC family transcriptional regulator"/>
    <property type="match status" value="1"/>
</dbReference>
<accession>A0A3S4DYT3</accession>
<feature type="domain" description="HTH araC/xylS-type" evidence="7">
    <location>
        <begin position="156"/>
        <end position="256"/>
    </location>
</feature>
<reference evidence="8 9" key="1">
    <citation type="submission" date="2018-12" db="EMBL/GenBank/DDBJ databases">
        <authorList>
            <consortium name="Pathogen Informatics"/>
        </authorList>
    </citation>
    <scope>NUCLEOTIDE SEQUENCE [LARGE SCALE GENOMIC DNA]</scope>
    <source>
        <strain evidence="8 9">NCTC11214</strain>
    </source>
</reference>
<dbReference type="EMBL" id="LR134117">
    <property type="protein sequence ID" value="VDZ57005.1"/>
    <property type="molecule type" value="Genomic_DNA"/>
</dbReference>
<dbReference type="PROSITE" id="PS00041">
    <property type="entry name" value="HTH_ARAC_FAMILY_1"/>
    <property type="match status" value="1"/>
</dbReference>
<dbReference type="CDD" id="cd06124">
    <property type="entry name" value="cupin_NimR-like_N"/>
    <property type="match status" value="1"/>
</dbReference>
<dbReference type="SUPFAM" id="SSF46689">
    <property type="entry name" value="Homeodomain-like"/>
    <property type="match status" value="1"/>
</dbReference>
<organism evidence="8 9">
    <name type="scientific">Serratia odorifera</name>
    <dbReference type="NCBI Taxonomy" id="618"/>
    <lineage>
        <taxon>Bacteria</taxon>
        <taxon>Pseudomonadati</taxon>
        <taxon>Pseudomonadota</taxon>
        <taxon>Gammaproteobacteria</taxon>
        <taxon>Enterobacterales</taxon>
        <taxon>Yersiniaceae</taxon>
        <taxon>Serratia</taxon>
    </lineage>
</organism>
<evidence type="ECO:0000256" key="1">
    <source>
        <dbReference type="ARBA" id="ARBA00022491"/>
    </source>
</evidence>
<dbReference type="SMART" id="SM00342">
    <property type="entry name" value="HTH_ARAC"/>
    <property type="match status" value="1"/>
</dbReference>
<dbReference type="Proteomes" id="UP000281391">
    <property type="component" value="Chromosome"/>
</dbReference>
<dbReference type="PANTHER" id="PTHR11019">
    <property type="entry name" value="HTH-TYPE TRANSCRIPTIONAL REGULATOR NIMR"/>
    <property type="match status" value="1"/>
</dbReference>
<dbReference type="KEGG" id="sof:NCTC11214_02286"/>
<protein>
    <recommendedName>
        <fullName evidence="6">Arabinose operon regulatory protein</fullName>
    </recommendedName>
</protein>
<dbReference type="InterPro" id="IPR020449">
    <property type="entry name" value="Tscrpt_reg_AraC-type_HTH"/>
</dbReference>
<keyword evidence="5" id="KW-0804">Transcription</keyword>
<dbReference type="PRINTS" id="PR00032">
    <property type="entry name" value="HTHARAC"/>
</dbReference>
<dbReference type="AlphaFoldDB" id="A0A3S4DYT3"/>
<name>A0A3S4DYT3_SEROD</name>
<dbReference type="InterPro" id="IPR018060">
    <property type="entry name" value="HTH_AraC"/>
</dbReference>
<keyword evidence="3" id="KW-0238">DNA-binding</keyword>
<evidence type="ECO:0000313" key="8">
    <source>
        <dbReference type="EMBL" id="VDZ57005.1"/>
    </source>
</evidence>
<evidence type="ECO:0000256" key="2">
    <source>
        <dbReference type="ARBA" id="ARBA00023015"/>
    </source>
</evidence>
<dbReference type="Gene3D" id="1.10.10.60">
    <property type="entry name" value="Homeodomain-like"/>
    <property type="match status" value="2"/>
</dbReference>
<sequence length="260" mass="29144">MRNIAIDEVDHFPRLVIAIGRDYPPGYLLPMHSHRRAQLLYGATGIMHVHTRSGNWIVPPQRAVWLPPHMPHQVKMQGVTTRSLYIEPEALPLAARSADCQVVSISPLLRQLLIEAVEMPLEYAQQGRDACLVSLLLHEIARLSALPLHIPLPNDVRLNALCQSFLQQPNIHLSPQLWARQLYMSIRTFSRFFQAQTGLSFSQWRQRACVVLALSRLAAGDGVTQIAWELGYENSAAFSAMFRRVLGQTPSSFLSGGSPL</sequence>
<dbReference type="GO" id="GO:0043565">
    <property type="term" value="F:sequence-specific DNA binding"/>
    <property type="evidence" value="ECO:0007669"/>
    <property type="project" value="InterPro"/>
</dbReference>
<dbReference type="InterPro" id="IPR018062">
    <property type="entry name" value="HTH_AraC-typ_CS"/>
</dbReference>
<dbReference type="Gene3D" id="2.60.120.10">
    <property type="entry name" value="Jelly Rolls"/>
    <property type="match status" value="1"/>
</dbReference>
<dbReference type="InterPro" id="IPR003313">
    <property type="entry name" value="AraC-bd"/>
</dbReference>
<keyword evidence="2" id="KW-0805">Transcription regulation</keyword>
<evidence type="ECO:0000256" key="6">
    <source>
        <dbReference type="ARBA" id="ARBA00044978"/>
    </source>
</evidence>
<dbReference type="InterPro" id="IPR009057">
    <property type="entry name" value="Homeodomain-like_sf"/>
</dbReference>
<evidence type="ECO:0000256" key="5">
    <source>
        <dbReference type="ARBA" id="ARBA00023163"/>
    </source>
</evidence>
<dbReference type="InterPro" id="IPR014710">
    <property type="entry name" value="RmlC-like_jellyroll"/>
</dbReference>
<proteinExistence type="predicted"/>
<dbReference type="Pfam" id="PF02311">
    <property type="entry name" value="AraC_binding"/>
    <property type="match status" value="1"/>
</dbReference>
<evidence type="ECO:0000256" key="4">
    <source>
        <dbReference type="ARBA" id="ARBA00023159"/>
    </source>
</evidence>
<evidence type="ECO:0000313" key="9">
    <source>
        <dbReference type="Proteomes" id="UP000281391"/>
    </source>
</evidence>
<gene>
    <name evidence="8" type="primary">ripA_3</name>
    <name evidence="8" type="ORF">NCTC11214_02286</name>
</gene>
<evidence type="ECO:0000256" key="3">
    <source>
        <dbReference type="ARBA" id="ARBA00023125"/>
    </source>
</evidence>
<dbReference type="SUPFAM" id="SSF51182">
    <property type="entry name" value="RmlC-like cupins"/>
    <property type="match status" value="1"/>
</dbReference>
<keyword evidence="4" id="KW-0010">Activator</keyword>
<dbReference type="RefSeq" id="WP_004958096.1">
    <property type="nucleotide sequence ID" value="NZ_LR134117.1"/>
</dbReference>
<dbReference type="PANTHER" id="PTHR11019:SF159">
    <property type="entry name" value="TRANSCRIPTIONAL REGULATOR-RELATED"/>
    <property type="match status" value="1"/>
</dbReference>
<dbReference type="InterPro" id="IPR011051">
    <property type="entry name" value="RmlC_Cupin_sf"/>
</dbReference>
<dbReference type="Pfam" id="PF12833">
    <property type="entry name" value="HTH_18"/>
    <property type="match status" value="1"/>
</dbReference>